<dbReference type="Pfam" id="PF01977">
    <property type="entry name" value="UbiD"/>
    <property type="match status" value="1"/>
</dbReference>
<feature type="domain" description="3-octaprenyl-4-hydroxybenzoate carboxy-lyase-like N-terminal" evidence="3">
    <location>
        <begin position="14"/>
        <end position="104"/>
    </location>
</feature>
<feature type="domain" description="3-octaprenyl-4-hydroxybenzoate carboxy-lyase-like Rift-related" evidence="2">
    <location>
        <begin position="114"/>
        <end position="316"/>
    </location>
</feature>
<reference evidence="5 6" key="1">
    <citation type="submission" date="2019-11" db="EMBL/GenBank/DDBJ databases">
        <title>The genome sequence of Methylocystis heyeri.</title>
        <authorList>
            <person name="Oshkin I.Y."/>
            <person name="Miroshnikov K."/>
            <person name="Dedysh S.N."/>
        </authorList>
    </citation>
    <scope>NUCLEOTIDE SEQUENCE [LARGE SCALE GENOMIC DNA]</scope>
    <source>
        <strain evidence="5 6">H2</strain>
    </source>
</reference>
<dbReference type="InterPro" id="IPR048304">
    <property type="entry name" value="UbiD_Rift_dom"/>
</dbReference>
<feature type="domain" description="3-octaprenyl-4-hydroxybenzoate carboxy-lyase-like C-terminal" evidence="4">
    <location>
        <begin position="329"/>
        <end position="452"/>
    </location>
</feature>
<dbReference type="KEGG" id="mhey:H2LOC_014355"/>
<dbReference type="InterPro" id="IPR049381">
    <property type="entry name" value="UbiD-like_C"/>
</dbReference>
<evidence type="ECO:0000259" key="3">
    <source>
        <dbReference type="Pfam" id="PF20695"/>
    </source>
</evidence>
<dbReference type="Gene3D" id="3.40.1670.10">
    <property type="entry name" value="UbiD C-terminal domain-like"/>
    <property type="match status" value="1"/>
</dbReference>
<protein>
    <submittedName>
        <fullName evidence="5">UbiD family decarboxylase</fullName>
    </submittedName>
</protein>
<dbReference type="InterPro" id="IPR049383">
    <property type="entry name" value="UbiD-like_N"/>
</dbReference>
<dbReference type="Pfam" id="PF20695">
    <property type="entry name" value="UbiD_N"/>
    <property type="match status" value="1"/>
</dbReference>
<evidence type="ECO:0000259" key="4">
    <source>
        <dbReference type="Pfam" id="PF20696"/>
    </source>
</evidence>
<dbReference type="SUPFAM" id="SSF50475">
    <property type="entry name" value="FMN-binding split barrel"/>
    <property type="match status" value="1"/>
</dbReference>
<keyword evidence="6" id="KW-1185">Reference proteome</keyword>
<dbReference type="OrthoDB" id="9809841at2"/>
<evidence type="ECO:0000313" key="6">
    <source>
        <dbReference type="Proteomes" id="UP000309061"/>
    </source>
</evidence>
<dbReference type="SUPFAM" id="SSF143968">
    <property type="entry name" value="UbiD C-terminal domain-like"/>
    <property type="match status" value="1"/>
</dbReference>
<evidence type="ECO:0000259" key="2">
    <source>
        <dbReference type="Pfam" id="PF01977"/>
    </source>
</evidence>
<accession>A0A6B8KJL6</accession>
<dbReference type="EMBL" id="CP046052">
    <property type="protein sequence ID" value="QGM46780.1"/>
    <property type="molecule type" value="Genomic_DNA"/>
</dbReference>
<dbReference type="PANTHER" id="PTHR30108:SF17">
    <property type="entry name" value="FERULIC ACID DECARBOXYLASE 1"/>
    <property type="match status" value="1"/>
</dbReference>
<dbReference type="GO" id="GO:0005737">
    <property type="term" value="C:cytoplasm"/>
    <property type="evidence" value="ECO:0007669"/>
    <property type="project" value="TreeGrafter"/>
</dbReference>
<proteinExistence type="predicted"/>
<dbReference type="Proteomes" id="UP000309061">
    <property type="component" value="Chromosome"/>
</dbReference>
<dbReference type="AlphaFoldDB" id="A0A6B8KJL6"/>
<dbReference type="GO" id="GO:0016831">
    <property type="term" value="F:carboxy-lyase activity"/>
    <property type="evidence" value="ECO:0007669"/>
    <property type="project" value="InterPro"/>
</dbReference>
<feature type="region of interest" description="Disordered" evidence="1">
    <location>
        <begin position="519"/>
        <end position="543"/>
    </location>
</feature>
<dbReference type="PANTHER" id="PTHR30108">
    <property type="entry name" value="3-OCTAPRENYL-4-HYDROXYBENZOATE CARBOXY-LYASE-RELATED"/>
    <property type="match status" value="1"/>
</dbReference>
<gene>
    <name evidence="5" type="ORF">H2LOC_014355</name>
</gene>
<dbReference type="RefSeq" id="WP_136497668.1">
    <property type="nucleotide sequence ID" value="NZ_CP046052.1"/>
</dbReference>
<name>A0A6B8KJL6_9HYPH</name>
<evidence type="ECO:0000313" key="5">
    <source>
        <dbReference type="EMBL" id="QGM46780.1"/>
    </source>
</evidence>
<evidence type="ECO:0000256" key="1">
    <source>
        <dbReference type="SAM" id="MobiDB-lite"/>
    </source>
</evidence>
<sequence length="543" mass="58630">MSDSPETDALDAHLQKLAAAGLLHVIDRPIDKDREMHPLVRWQYRGGIPESRRKAFLFTNVTDAKGRSYPGARVAIGALAANPEIYAVGLGKPVADIGRAWLAAMAAPIAPRLVDSAPCQEIVLTGDDLLGEGKGLDALPIPISTPGYDTAPYFTAGLWATRDPDTGVQNLGLYRGNLKAPNRVAVMMERSTLAGGGVHWLKYKARGEKMPVAVVLGAPPLVAFTGPQKLPLDCDELTVAGGLGGRPVEVVRCKTVDLLAPAHAQVIVEGLIDTDSLEPEGPFGESHGYMALEEYNFSMTVTAITRRTNYTITSIISQVTPSESSVIKKVAYEPLYLDHLRNALNIKGVKRVSMHEPLTNLRRFLFITIAKGTPNTEVWRALLGAASFTPAIGKFCVAIDEDIDPENADHVLWAIAYRSNPLVDTHVVPNRGKGHGPELPGGGTDSTMLVDATAKGNFPPVALPKKEFMDRARVIWEELKLPQLAPESPWSGYSLGDWSDEWDACAARAAKGDWIANGRRSAAHRSATAEPQDPARGIVFRAE</sequence>
<dbReference type="Pfam" id="PF20696">
    <property type="entry name" value="UbiD_C"/>
    <property type="match status" value="1"/>
</dbReference>
<organism evidence="5 6">
    <name type="scientific">Methylocystis heyeri</name>
    <dbReference type="NCBI Taxonomy" id="391905"/>
    <lineage>
        <taxon>Bacteria</taxon>
        <taxon>Pseudomonadati</taxon>
        <taxon>Pseudomonadota</taxon>
        <taxon>Alphaproteobacteria</taxon>
        <taxon>Hyphomicrobiales</taxon>
        <taxon>Methylocystaceae</taxon>
        <taxon>Methylocystis</taxon>
    </lineage>
</organism>
<dbReference type="InterPro" id="IPR002830">
    <property type="entry name" value="UbiD"/>
</dbReference>